<dbReference type="STRING" id="1642646.ING2E5A_2828"/>
<dbReference type="GO" id="GO:0016740">
    <property type="term" value="F:transferase activity"/>
    <property type="evidence" value="ECO:0007669"/>
    <property type="project" value="UniProtKB-KW"/>
</dbReference>
<dbReference type="KEGG" id="pmuc:ING2E5A_2828"/>
<sequence>MNKLVFKKYEFNNKFSLLELLAFKWKHLKTRELKNKFEWRYEQNPYNKNNPFIYVALNGEQVVGFRAFVIQHFMLRNVLYKVFNPADAIVHPDFRRMGIFSKLNEAFLTDLQHETNAIVLNTSSNNLSTPGNLKQGWQSINYCNRYGFKINLLLTFKNLFGISRKHNNQFEEIIRKYKDNKLIFTTQLRINDIVTLNRKNRNINVITHYRDQSFYNWRYAYPNQNNYFAYYYEEEKLIGYIIFSKRSKFQFMIEEYIAPTRNIFKRLMCFSSRYFRISIIRSHVFSQNEKQKFKSIGFIFEPLKLMTTIGKIRLPFLVRPISLYPTDNNFLIDNHIDIRDSANWDFAQSAIH</sequence>
<gene>
    <name evidence="1" type="ORF">ING2E5A_2828</name>
</gene>
<dbReference type="InterPro" id="IPR016181">
    <property type="entry name" value="Acyl_CoA_acyltransferase"/>
</dbReference>
<proteinExistence type="predicted"/>
<dbReference type="Proteomes" id="UP000178485">
    <property type="component" value="Chromosome i"/>
</dbReference>
<dbReference type="Gene3D" id="3.40.630.30">
    <property type="match status" value="1"/>
</dbReference>
<dbReference type="EMBL" id="LT608328">
    <property type="protein sequence ID" value="SCM59623.1"/>
    <property type="molecule type" value="Genomic_DNA"/>
</dbReference>
<dbReference type="CDD" id="cd04301">
    <property type="entry name" value="NAT_SF"/>
    <property type="match status" value="1"/>
</dbReference>
<dbReference type="Pfam" id="PF13527">
    <property type="entry name" value="Acetyltransf_9"/>
    <property type="match status" value="1"/>
</dbReference>
<dbReference type="RefSeq" id="WP_071137884.1">
    <property type="nucleotide sequence ID" value="NZ_LT608328.1"/>
</dbReference>
<reference evidence="1 2" key="1">
    <citation type="submission" date="2016-08" db="EMBL/GenBank/DDBJ databases">
        <authorList>
            <person name="Seilhamer J.J."/>
        </authorList>
    </citation>
    <scope>NUCLEOTIDE SEQUENCE [LARGE SCALE GENOMIC DNA]</scope>
    <source>
        <strain evidence="1">ING2-E5A</strain>
    </source>
</reference>
<accession>A0A1G4GAP4</accession>
<organism evidence="1 2">
    <name type="scientific">Petrimonas mucosa</name>
    <dbReference type="NCBI Taxonomy" id="1642646"/>
    <lineage>
        <taxon>Bacteria</taxon>
        <taxon>Pseudomonadati</taxon>
        <taxon>Bacteroidota</taxon>
        <taxon>Bacteroidia</taxon>
        <taxon>Bacteroidales</taxon>
        <taxon>Dysgonomonadaceae</taxon>
        <taxon>Petrimonas</taxon>
    </lineage>
</organism>
<keyword evidence="1" id="KW-0808">Transferase</keyword>
<evidence type="ECO:0000313" key="2">
    <source>
        <dbReference type="Proteomes" id="UP000178485"/>
    </source>
</evidence>
<keyword evidence="2" id="KW-1185">Reference proteome</keyword>
<dbReference type="AlphaFoldDB" id="A0A1G4GAP4"/>
<name>A0A1G4GAP4_9BACT</name>
<evidence type="ECO:0000313" key="1">
    <source>
        <dbReference type="EMBL" id="SCM59623.1"/>
    </source>
</evidence>
<protein>
    <submittedName>
        <fullName evidence="1">Acetyltransferase, GNAT family</fullName>
    </submittedName>
</protein>
<dbReference type="SUPFAM" id="SSF55729">
    <property type="entry name" value="Acyl-CoA N-acyltransferases (Nat)"/>
    <property type="match status" value="1"/>
</dbReference>